<dbReference type="EMBL" id="LDRC01000117">
    <property type="protein sequence ID" value="KTR46602.1"/>
    <property type="molecule type" value="Genomic_DNA"/>
</dbReference>
<dbReference type="Proteomes" id="UP000072763">
    <property type="component" value="Unassembled WGS sequence"/>
</dbReference>
<dbReference type="Pfam" id="PF00702">
    <property type="entry name" value="Hydrolase"/>
    <property type="match status" value="1"/>
</dbReference>
<evidence type="ECO:0000313" key="2">
    <source>
        <dbReference type="EMBL" id="KTR46602.1"/>
    </source>
</evidence>
<dbReference type="Proteomes" id="UP000078335">
    <property type="component" value="Unassembled WGS sequence"/>
</dbReference>
<dbReference type="InterPro" id="IPR023214">
    <property type="entry name" value="HAD_sf"/>
</dbReference>
<evidence type="ECO:0000313" key="3">
    <source>
        <dbReference type="Proteomes" id="UP000072763"/>
    </source>
</evidence>
<dbReference type="SFLD" id="SFLDS00003">
    <property type="entry name" value="Haloacid_Dehalogenase"/>
    <property type="match status" value="1"/>
</dbReference>
<dbReference type="RefSeq" id="WP_058750753.1">
    <property type="nucleotide sequence ID" value="NZ_LDRB01000091.1"/>
</dbReference>
<keyword evidence="4" id="KW-1185">Reference proteome</keyword>
<comment type="caution">
    <text evidence="2">The sequence shown here is derived from an EMBL/GenBank/DDBJ whole genome shotgun (WGS) entry which is preliminary data.</text>
</comment>
<sequence>MSLFLPGRVVVFDYGEVISRTPHGAWDALVAMTGVPADELLPVYQELRHDLDRGDLTVLEYWRAIAARTGRSWSVADVHRFWAVDFTGWFEVDPETLAIVEELHDAGTRLALLSNAGRDFGDPYRWSPMGSMFETVVVSAEEHVLKPDASVYRTTCERLGITPEQMVFVDNRAENAAGADAIGAVGHHFTSPSGLRAFLQDLAARTTEGAPA</sequence>
<organism evidence="2 3">
    <name type="scientific">Curtobacterium oceanosedimentum</name>
    <dbReference type="NCBI Taxonomy" id="465820"/>
    <lineage>
        <taxon>Bacteria</taxon>
        <taxon>Bacillati</taxon>
        <taxon>Actinomycetota</taxon>
        <taxon>Actinomycetes</taxon>
        <taxon>Micrococcales</taxon>
        <taxon>Microbacteriaceae</taxon>
        <taxon>Curtobacterium</taxon>
    </lineage>
</organism>
<dbReference type="PATRIC" id="fig|465820.3.peg.3265"/>
<reference evidence="3 4" key="1">
    <citation type="journal article" date="2016" name="Front. Microbiol.">
        <title>Genomic Resource of Rice Seed Associated Bacteria.</title>
        <authorList>
            <person name="Midha S."/>
            <person name="Bansal K."/>
            <person name="Sharma S."/>
            <person name="Kumar N."/>
            <person name="Patil P.P."/>
            <person name="Chaudhry V."/>
            <person name="Patil P.B."/>
        </authorList>
    </citation>
    <scope>NUCLEOTIDE SEQUENCE [LARGE SCALE GENOMIC DNA]</scope>
    <source>
        <strain evidence="1 4">NS263</strain>
        <strain evidence="2 3">NS359</strain>
    </source>
</reference>
<dbReference type="OrthoDB" id="9797415at2"/>
<dbReference type="SFLD" id="SFLDG01129">
    <property type="entry name" value="C1.5:_HAD__Beta-PGM__Phosphata"/>
    <property type="match status" value="1"/>
</dbReference>
<evidence type="ECO:0008006" key="5">
    <source>
        <dbReference type="Google" id="ProtNLM"/>
    </source>
</evidence>
<dbReference type="InterPro" id="IPR006439">
    <property type="entry name" value="HAD-SF_hydro_IA"/>
</dbReference>
<dbReference type="PRINTS" id="PR00413">
    <property type="entry name" value="HADHALOGNASE"/>
</dbReference>
<dbReference type="PANTHER" id="PTHR43611">
    <property type="entry name" value="ALPHA-D-GLUCOSE 1-PHOSPHATE PHOSPHATASE"/>
    <property type="match status" value="1"/>
</dbReference>
<evidence type="ECO:0000313" key="4">
    <source>
        <dbReference type="Proteomes" id="UP000078335"/>
    </source>
</evidence>
<dbReference type="EMBL" id="LDRB01000091">
    <property type="protein sequence ID" value="KTR38048.1"/>
    <property type="molecule type" value="Genomic_DNA"/>
</dbReference>
<dbReference type="STRING" id="465820.NS263_14480"/>
<dbReference type="SUPFAM" id="SSF56784">
    <property type="entry name" value="HAD-like"/>
    <property type="match status" value="1"/>
</dbReference>
<dbReference type="Gene3D" id="3.40.50.1000">
    <property type="entry name" value="HAD superfamily/HAD-like"/>
    <property type="match status" value="1"/>
</dbReference>
<dbReference type="PANTHER" id="PTHR43611:SF3">
    <property type="entry name" value="FLAVIN MONONUCLEOTIDE HYDROLASE 1, CHLOROPLATIC"/>
    <property type="match status" value="1"/>
</dbReference>
<gene>
    <name evidence="1" type="ORF">NS263_14480</name>
    <name evidence="2" type="ORF">NS359_15620</name>
</gene>
<dbReference type="InterPro" id="IPR036412">
    <property type="entry name" value="HAD-like_sf"/>
</dbReference>
<dbReference type="AlphaFoldDB" id="A0A147DLV8"/>
<accession>A0A147DLV8</accession>
<proteinExistence type="predicted"/>
<protein>
    <recommendedName>
        <fullName evidence="5">HAD family hydrolase</fullName>
    </recommendedName>
</protein>
<dbReference type="CDD" id="cd02603">
    <property type="entry name" value="HAD_sEH-N_like"/>
    <property type="match status" value="1"/>
</dbReference>
<evidence type="ECO:0000313" key="1">
    <source>
        <dbReference type="EMBL" id="KTR38048.1"/>
    </source>
</evidence>
<name>A0A147DLV8_9MICO</name>